<evidence type="ECO:0000313" key="3">
    <source>
        <dbReference type="EMBL" id="MBE7942055.1"/>
    </source>
</evidence>
<sequence length="140" mass="14996">MINQNLARGLYLLAISLVFGIWSTRYDIGSFSRAGPGLFPLMIACLLGLIGIATVVRARMMAPEAMHFNFKNVALVIGSLCGFALISEHVNMTAGIIFMVFCSTFAGTSYSVVRNIKLCVGLLAIAFAMAKGLGVNLPLF</sequence>
<comment type="caution">
    <text evidence="3">The sequence shown here is derived from an EMBL/GenBank/DDBJ whole genome shotgun (WGS) entry which is preliminary data.</text>
</comment>
<proteinExistence type="predicted"/>
<keyword evidence="1" id="KW-1133">Transmembrane helix</keyword>
<feature type="transmembrane region" description="Helical" evidence="1">
    <location>
        <begin position="68"/>
        <end position="86"/>
    </location>
</feature>
<organism evidence="3 4">
    <name type="scientific">Ramlibacter aquaticus</name>
    <dbReference type="NCBI Taxonomy" id="2780094"/>
    <lineage>
        <taxon>Bacteria</taxon>
        <taxon>Pseudomonadati</taxon>
        <taxon>Pseudomonadota</taxon>
        <taxon>Betaproteobacteria</taxon>
        <taxon>Burkholderiales</taxon>
        <taxon>Comamonadaceae</taxon>
        <taxon>Ramlibacter</taxon>
    </lineage>
</organism>
<protein>
    <submittedName>
        <fullName evidence="3">Tripartite tricarboxylate transporter TctB family protein</fullName>
    </submittedName>
</protein>
<reference evidence="3 4" key="1">
    <citation type="submission" date="2020-10" db="EMBL/GenBank/DDBJ databases">
        <title>Draft genome of Ramlibacter aquaticus LMG 30558.</title>
        <authorList>
            <person name="Props R."/>
        </authorList>
    </citation>
    <scope>NUCLEOTIDE SEQUENCE [LARGE SCALE GENOMIC DNA]</scope>
    <source>
        <strain evidence="3 4">LMG 30558</strain>
    </source>
</reference>
<keyword evidence="1" id="KW-0812">Transmembrane</keyword>
<dbReference type="InterPro" id="IPR009936">
    <property type="entry name" value="DUF1468"/>
</dbReference>
<keyword evidence="1" id="KW-0472">Membrane</keyword>
<evidence type="ECO:0000313" key="4">
    <source>
        <dbReference type="Proteomes" id="UP000715965"/>
    </source>
</evidence>
<dbReference type="Pfam" id="PF07331">
    <property type="entry name" value="TctB"/>
    <property type="match status" value="1"/>
</dbReference>
<evidence type="ECO:0000256" key="1">
    <source>
        <dbReference type="SAM" id="Phobius"/>
    </source>
</evidence>
<feature type="transmembrane region" description="Helical" evidence="1">
    <location>
        <begin position="120"/>
        <end position="139"/>
    </location>
</feature>
<dbReference type="EMBL" id="JADDOJ010000076">
    <property type="protein sequence ID" value="MBE7942055.1"/>
    <property type="molecule type" value="Genomic_DNA"/>
</dbReference>
<keyword evidence="4" id="KW-1185">Reference proteome</keyword>
<dbReference type="RefSeq" id="WP_193781611.1">
    <property type="nucleotide sequence ID" value="NZ_JADDOJ010000076.1"/>
</dbReference>
<feature type="domain" description="DUF1468" evidence="2">
    <location>
        <begin position="9"/>
        <end position="138"/>
    </location>
</feature>
<name>A0ABR9SI85_9BURK</name>
<accession>A0ABR9SI85</accession>
<gene>
    <name evidence="3" type="ORF">IM725_15875</name>
</gene>
<dbReference type="Proteomes" id="UP000715965">
    <property type="component" value="Unassembled WGS sequence"/>
</dbReference>
<feature type="transmembrane region" description="Helical" evidence="1">
    <location>
        <begin position="38"/>
        <end position="56"/>
    </location>
</feature>
<feature type="transmembrane region" description="Helical" evidence="1">
    <location>
        <begin position="9"/>
        <end position="26"/>
    </location>
</feature>
<evidence type="ECO:0000259" key="2">
    <source>
        <dbReference type="Pfam" id="PF07331"/>
    </source>
</evidence>
<feature type="transmembrane region" description="Helical" evidence="1">
    <location>
        <begin position="92"/>
        <end position="113"/>
    </location>
</feature>